<dbReference type="SUPFAM" id="SSF51126">
    <property type="entry name" value="Pectin lyase-like"/>
    <property type="match status" value="2"/>
</dbReference>
<dbReference type="NCBIfam" id="TIGR04183">
    <property type="entry name" value="Por_Secre_tail"/>
    <property type="match status" value="1"/>
</dbReference>
<proteinExistence type="predicted"/>
<dbReference type="InterPro" id="IPR006626">
    <property type="entry name" value="PbH1"/>
</dbReference>
<organism evidence="2 3">
    <name type="scientific">Eiseniibacteriota bacterium</name>
    <dbReference type="NCBI Taxonomy" id="2212470"/>
    <lineage>
        <taxon>Bacteria</taxon>
        <taxon>Candidatus Eiseniibacteriota</taxon>
    </lineage>
</organism>
<evidence type="ECO:0000313" key="2">
    <source>
        <dbReference type="EMBL" id="MFC1573130.1"/>
    </source>
</evidence>
<dbReference type="PANTHER" id="PTHR11319">
    <property type="entry name" value="G PROTEIN-COUPLED RECEPTOR-RELATED"/>
    <property type="match status" value="1"/>
</dbReference>
<accession>A0ABV6YLD4</accession>
<evidence type="ECO:0000256" key="1">
    <source>
        <dbReference type="SAM" id="SignalP"/>
    </source>
</evidence>
<dbReference type="InterPro" id="IPR011050">
    <property type="entry name" value="Pectin_lyase_fold/virulence"/>
</dbReference>
<keyword evidence="3" id="KW-1185">Reference proteome</keyword>
<dbReference type="SMART" id="SM00710">
    <property type="entry name" value="PbH1"/>
    <property type="match status" value="6"/>
</dbReference>
<evidence type="ECO:0000313" key="3">
    <source>
        <dbReference type="Proteomes" id="UP001593833"/>
    </source>
</evidence>
<dbReference type="Proteomes" id="UP001593833">
    <property type="component" value="Unassembled WGS sequence"/>
</dbReference>
<reference evidence="2 3" key="1">
    <citation type="submission" date="2024-09" db="EMBL/GenBank/DDBJ databases">
        <authorList>
            <person name="D'Angelo T."/>
        </authorList>
    </citation>
    <scope>NUCLEOTIDE SEQUENCE [LARGE SCALE GENOMIC DNA]</scope>
    <source>
        <strain evidence="2">SAG AM-320-E07</strain>
    </source>
</reference>
<dbReference type="Gene3D" id="2.160.20.10">
    <property type="entry name" value="Single-stranded right-handed beta-helix, Pectin lyase-like"/>
    <property type="match status" value="1"/>
</dbReference>
<dbReference type="PANTHER" id="PTHR11319:SF35">
    <property type="entry name" value="OUTER MEMBRANE PROTEIN PMPC-RELATED"/>
    <property type="match status" value="1"/>
</dbReference>
<keyword evidence="1" id="KW-0732">Signal</keyword>
<protein>
    <submittedName>
        <fullName evidence="2">T9SS type A sorting domain-containing protein</fullName>
    </submittedName>
</protein>
<dbReference type="InterPro" id="IPR012334">
    <property type="entry name" value="Pectin_lyas_fold"/>
</dbReference>
<gene>
    <name evidence="2" type="ORF">ACFL6M_05975</name>
</gene>
<name>A0ABV6YLD4_UNCEI</name>
<feature type="chain" id="PRO_5046870217" evidence="1">
    <location>
        <begin position="21"/>
        <end position="1026"/>
    </location>
</feature>
<dbReference type="EMBL" id="JBHPKH010000079">
    <property type="protein sequence ID" value="MFC1573130.1"/>
    <property type="molecule type" value="Genomic_DNA"/>
</dbReference>
<feature type="signal peptide" evidence="1">
    <location>
        <begin position="1"/>
        <end position="20"/>
    </location>
</feature>
<dbReference type="InterPro" id="IPR026444">
    <property type="entry name" value="Secre_tail"/>
</dbReference>
<comment type="caution">
    <text evidence="2">The sequence shown here is derived from an EMBL/GenBank/DDBJ whole genome shotgun (WGS) entry which is preliminary data.</text>
</comment>
<sequence length="1026" mass="105073">MHRCVAAILLGLMIPFAASATTYLITPDGTGDFPTIQAAITAATPGDTVALANGVFTGDGNRDLEILDKGITVRSQSGNPELCIINCQGSAVDPHRGIHIDEDCDGVSIRCVLEGITIANGYSTGNGGGVLCGCFGWITLSNCILLGNTADGSGGGLYIEGTGWSLVASDCVFTGNSAVTGGAAAFPSAMGESIILSRCSILYNDASGAGGGVFIQEEGFADNISLGGCVIEGNTAAGSGGGVMSYVANGIYVSGCTFRRNEASTGGGICTDVGPLFLTGSTIVDNKALSGNGGGVACLSGVFDVIEGCAFSENLANGNGGGLFCVCPHYDYGSFGGNTFAGNTAAVGGGVMYEFGDDCGIPLLVGGCTFAQNSASEGSGIAFSGVGSGEIRQTIIASGLESEAVHVAGESPITLSCSDVYGNEGGDWVGSIADQYGTEGNISLDPLFCDADGGDFGLQDCSPCAPFSPPNDSCGLIGVRPVDCGCHYACCISTECQLLEQDECLTAGGEWLYDVDSCDPNTCSLTACCTYDLCDIIPMGLCYEWGGIPFEWESCEPSGMACVGCACCFGDECNEWLLAGECIAAGGVVYDVFAGCDPNPCVVAACCVDLDCFLVSADECFGSLGGAWYEEWDTCDPDPCAVGACCIGANCSILERAECVHFSGIFYEGWDSCEPSPCQGACCLATEAACHFVSADSCGLLGGVFLGGNCEPNTCVGACCFQSGLCLSLPMSDCDATGVGIFGGFGTACEPNPCTAVCCLDSGGCVDTTLEACQTLGGHAMEMFTSCDGDTCPPGGACCFSDGSCQILTGSLCVSYLGDWRGEDIGCDPNPCIGACFDILACECFLVVTDSVQAQCTHPSGYYHAQFQFLGAGSLCPIDSNSVEGACCFSDECDTLSCSVCNLITGGLFLGPHTLCHPDSCADSGIQISDVPADRIHFSRPIPNPTLGAVTFRIELPEDSAVGLRLFDVTGKVVSRVVDDEHYAAGVYVFSLEPERIAGRGLPAGIYYLRLDVGEFGETRKIVVAH</sequence>